<organism evidence="1">
    <name type="scientific">Moorella thermoacetica Y72</name>
    <dbReference type="NCBI Taxonomy" id="1325331"/>
    <lineage>
        <taxon>Bacteria</taxon>
        <taxon>Bacillati</taxon>
        <taxon>Bacillota</taxon>
        <taxon>Clostridia</taxon>
        <taxon>Neomoorellales</taxon>
        <taxon>Neomoorellaceae</taxon>
        <taxon>Neomoorella</taxon>
    </lineage>
</organism>
<evidence type="ECO:0000313" key="1">
    <source>
        <dbReference type="EMBL" id="GAF26419.1"/>
    </source>
</evidence>
<dbReference type="AlphaFoldDB" id="A0A0S6UF91"/>
<protein>
    <submittedName>
        <fullName evidence="1">Uncharacterized protein</fullName>
    </submittedName>
</protein>
<proteinExistence type="predicted"/>
<dbReference type="Proteomes" id="UP000063718">
    <property type="component" value="Unassembled WGS sequence"/>
</dbReference>
<gene>
    <name evidence="1" type="ORF">MTY_1759</name>
</gene>
<name>A0A0S6UF91_NEOTH</name>
<dbReference type="EMBL" id="DF238840">
    <property type="protein sequence ID" value="GAF26419.1"/>
    <property type="molecule type" value="Genomic_DNA"/>
</dbReference>
<accession>A0A0S6UF91</accession>
<reference evidence="1" key="1">
    <citation type="journal article" date="2014" name="Gene">
        <title>Genome-guided analysis of transformation efficiency and carbon dioxide assimilation by Moorella thermoacetica Y72.</title>
        <authorList>
            <person name="Tsukahara K."/>
            <person name="Kita A."/>
            <person name="Nakashimada Y."/>
            <person name="Hoshino T."/>
            <person name="Murakami K."/>
        </authorList>
    </citation>
    <scope>NUCLEOTIDE SEQUENCE [LARGE SCALE GENOMIC DNA]</scope>
    <source>
        <strain evidence="1">Y72</strain>
    </source>
</reference>
<sequence>MNYVLRRQARPAAFLLPGVQHIYLPESPRLTATRERPRAI</sequence>